<gene>
    <name evidence="11" type="ORF">DPMN_088354</name>
</gene>
<dbReference type="Gene3D" id="3.90.215.10">
    <property type="entry name" value="Gamma Fibrinogen, chain A, domain 1"/>
    <property type="match status" value="1"/>
</dbReference>
<dbReference type="InterPro" id="IPR036056">
    <property type="entry name" value="Fibrinogen-like_C"/>
</dbReference>
<reference evidence="11" key="2">
    <citation type="submission" date="2020-11" db="EMBL/GenBank/DDBJ databases">
        <authorList>
            <person name="McCartney M.A."/>
            <person name="Auch B."/>
            <person name="Kono T."/>
            <person name="Mallez S."/>
            <person name="Becker A."/>
            <person name="Gohl D.M."/>
            <person name="Silverstein K.A.T."/>
            <person name="Koren S."/>
            <person name="Bechman K.B."/>
            <person name="Herman A."/>
            <person name="Abrahante J.E."/>
            <person name="Garbe J."/>
        </authorList>
    </citation>
    <scope>NUCLEOTIDE SEQUENCE</scope>
    <source>
        <strain evidence="11">Duluth1</strain>
        <tissue evidence="11">Whole animal</tissue>
    </source>
</reference>
<feature type="region of interest" description="Disordered" evidence="8">
    <location>
        <begin position="335"/>
        <end position="364"/>
    </location>
</feature>
<evidence type="ECO:0000256" key="2">
    <source>
        <dbReference type="ARBA" id="ARBA00022525"/>
    </source>
</evidence>
<proteinExistence type="predicted"/>
<dbReference type="AlphaFoldDB" id="A0A9D4QXT2"/>
<dbReference type="Pfam" id="PF00147">
    <property type="entry name" value="Fibrinogen_C"/>
    <property type="match status" value="1"/>
</dbReference>
<dbReference type="PROSITE" id="PS51406">
    <property type="entry name" value="FIBRINOGEN_C_2"/>
    <property type="match status" value="1"/>
</dbReference>
<dbReference type="InterPro" id="IPR037579">
    <property type="entry name" value="FIB_ANG-like"/>
</dbReference>
<feature type="compositionally biased region" description="Basic and acidic residues" evidence="8">
    <location>
        <begin position="873"/>
        <end position="890"/>
    </location>
</feature>
<keyword evidence="12" id="KW-1185">Reference proteome</keyword>
<evidence type="ECO:0000256" key="1">
    <source>
        <dbReference type="ARBA" id="ARBA00004613"/>
    </source>
</evidence>
<evidence type="ECO:0000313" key="11">
    <source>
        <dbReference type="EMBL" id="KAH3846060.1"/>
    </source>
</evidence>
<feature type="region of interest" description="Disordered" evidence="8">
    <location>
        <begin position="710"/>
        <end position="957"/>
    </location>
</feature>
<feature type="compositionally biased region" description="Polar residues" evidence="8">
    <location>
        <begin position="891"/>
        <end position="901"/>
    </location>
</feature>
<sequence>MKDCTVLILIVIVIFNTERTGATKLCDVRIWYLNLITDNVFGIDMNAEQLSIKNSIETLVLTAAASHEQRMTDCNVLVIYSHLLKEKFNYTPSGMGIALNEIDSEGVGNVDPADVAYIKNTAENNHVDKNFFKSPQEIENRVSNINNNGAVMFLEKITDKKMCTLNEANNIDNVKLVYAITDQSDLHPEEREPNDDHLKIDIGNIKTLPNTIEKNTDQPIEIDAKAYSLDIDETEISEENKDNFEPDLHKYSGDIQEKQDKGKHENPNDTIADSYLPMLKPPGVCYSFGCVITNSCKPTDKCFSSERGIFGKLKNQPILQQLTSPEQAYKIFESPPSTKEYEDSNESQQHTESKSNTIQNTPQNKQDVVRFMTKEEDALDNNGQDFTKTIEIVRKYVADEINAYSRRKKIEKYNKLHAVENRIIRLENNLLYGKSEKDTQTITNLERKLASLEKDFVNIRDMSASKQTQLELDYIGKSNRNEIQLLENCYVIATKQNTELSELAEFQKSQSRAISQLKEMYINSEDESRRLNEVVIDQTLLLQSLSRTLNDLMAENSRNKAHISVLQEKVENIKCSADVHKQTVRQIERHTNAINRNGQVHQNTDASFENTKENDVAFFSSTDKQHADNDQQKPSSYSKRYFKRNDTCPKCYYNACLVSCCSPYSAISWSHCSEIVCVKNEKNVMVADQGQPQAPVPNDTMDEEQIPKGTLEELNSKESNTDESERLPNGNVIPDDQNVKRGFDEIVDDNKSVHNEQKEYTLIGYDKEGKPVVRHKSIQSDEEEKPQNPVSSTEKTNQNALNDSASDDTKLLSNDSKTNANNKKLHDAVVSPSQIHRSATDQADKENKEIPGDIQMQSQQKEIQIESALQESSKTENVDSTRDKENKEISDNIQMQSQQKEIQIESALPESSKTVNVDRTRNKETVGAHASKISAKEQNDQPDKGKPANLNLPDHGQPKDCYDHYVLGNRKDGLFKVRPLGSENTIEVFCDMRNGGWTVIQRRQDGTTNFFQTWEDYKKGFGGLYGEHWLGNDNIYLLTNQNYYKLRVDLMDWDKTKKIAYYQSFLVDHEREGYMLHIGGYSGDAGDGLGKHDESMFSTKDVDNDKVSKEFGGSCAKRFYGAGWYYKCYSSNLNGKFYKGGTIPEKRYDGITWKPWTGPNNSLKKVEMKIKPASAKD</sequence>
<feature type="signal peptide" evidence="9">
    <location>
        <begin position="1"/>
        <end position="22"/>
    </location>
</feature>
<keyword evidence="6" id="KW-0325">Glycoprotein</keyword>
<accession>A0A9D4QXT2</accession>
<dbReference type="Proteomes" id="UP000828390">
    <property type="component" value="Unassembled WGS sequence"/>
</dbReference>
<dbReference type="FunFam" id="3.90.215.10:FF:000001">
    <property type="entry name" value="Tenascin isoform 1"/>
    <property type="match status" value="1"/>
</dbReference>
<evidence type="ECO:0000256" key="6">
    <source>
        <dbReference type="ARBA" id="ARBA00023180"/>
    </source>
</evidence>
<feature type="compositionally biased region" description="Basic and acidic residues" evidence="8">
    <location>
        <begin position="916"/>
        <end position="926"/>
    </location>
</feature>
<dbReference type="GO" id="GO:0005576">
    <property type="term" value="C:extracellular region"/>
    <property type="evidence" value="ECO:0007669"/>
    <property type="project" value="UniProtKB-SubCell"/>
</dbReference>
<feature type="compositionally biased region" description="Basic and acidic residues" evidence="8">
    <location>
        <begin position="710"/>
        <end position="726"/>
    </location>
</feature>
<feature type="compositionally biased region" description="Basic and acidic residues" evidence="8">
    <location>
        <begin position="934"/>
        <end position="946"/>
    </location>
</feature>
<evidence type="ECO:0000256" key="3">
    <source>
        <dbReference type="ARBA" id="ARBA00022729"/>
    </source>
</evidence>
<dbReference type="InterPro" id="IPR002181">
    <property type="entry name" value="Fibrinogen_a/b/g_C_dom"/>
</dbReference>
<dbReference type="PANTHER" id="PTHR47221:SF6">
    <property type="entry name" value="FIBRINOGEN ALPHA CHAIN"/>
    <property type="match status" value="1"/>
</dbReference>
<organism evidence="11 12">
    <name type="scientific">Dreissena polymorpha</name>
    <name type="common">Zebra mussel</name>
    <name type="synonym">Mytilus polymorpha</name>
    <dbReference type="NCBI Taxonomy" id="45954"/>
    <lineage>
        <taxon>Eukaryota</taxon>
        <taxon>Metazoa</taxon>
        <taxon>Spiralia</taxon>
        <taxon>Lophotrochozoa</taxon>
        <taxon>Mollusca</taxon>
        <taxon>Bivalvia</taxon>
        <taxon>Autobranchia</taxon>
        <taxon>Heteroconchia</taxon>
        <taxon>Euheterodonta</taxon>
        <taxon>Imparidentia</taxon>
        <taxon>Neoheterodontei</taxon>
        <taxon>Myida</taxon>
        <taxon>Dreissenoidea</taxon>
        <taxon>Dreissenidae</taxon>
        <taxon>Dreissena</taxon>
    </lineage>
</organism>
<dbReference type="EMBL" id="JAIWYP010000003">
    <property type="protein sequence ID" value="KAH3846060.1"/>
    <property type="molecule type" value="Genomic_DNA"/>
</dbReference>
<dbReference type="SUPFAM" id="SSF56496">
    <property type="entry name" value="Fibrinogen C-terminal domain-like"/>
    <property type="match status" value="1"/>
</dbReference>
<dbReference type="InterPro" id="IPR014716">
    <property type="entry name" value="Fibrinogen_a/b/g_C_1"/>
</dbReference>
<comment type="caution">
    <text evidence="11">The sequence shown here is derived from an EMBL/GenBank/DDBJ whole genome shotgun (WGS) entry which is preliminary data.</text>
</comment>
<comment type="subcellular location">
    <subcellularLocation>
        <location evidence="1">Secreted</location>
    </subcellularLocation>
</comment>
<keyword evidence="5" id="KW-1015">Disulfide bond</keyword>
<feature type="chain" id="PRO_5039490977" description="Fibrinogen C-terminal domain-containing protein" evidence="9">
    <location>
        <begin position="23"/>
        <end position="1177"/>
    </location>
</feature>
<feature type="coiled-coil region" evidence="7">
    <location>
        <begin position="435"/>
        <end position="462"/>
    </location>
</feature>
<dbReference type="CDD" id="cd00087">
    <property type="entry name" value="FReD"/>
    <property type="match status" value="1"/>
</dbReference>
<evidence type="ECO:0000256" key="7">
    <source>
        <dbReference type="SAM" id="Coils"/>
    </source>
</evidence>
<protein>
    <recommendedName>
        <fullName evidence="10">Fibrinogen C-terminal domain-containing protein</fullName>
    </recommendedName>
</protein>
<dbReference type="PANTHER" id="PTHR47221">
    <property type="entry name" value="FIBRINOGEN ALPHA CHAIN"/>
    <property type="match status" value="1"/>
</dbReference>
<feature type="compositionally biased region" description="Polar residues" evidence="8">
    <location>
        <begin position="811"/>
        <end position="822"/>
    </location>
</feature>
<reference evidence="11" key="1">
    <citation type="journal article" date="2019" name="bioRxiv">
        <title>The Genome of the Zebra Mussel, Dreissena polymorpha: A Resource for Invasive Species Research.</title>
        <authorList>
            <person name="McCartney M.A."/>
            <person name="Auch B."/>
            <person name="Kono T."/>
            <person name="Mallez S."/>
            <person name="Zhang Y."/>
            <person name="Obille A."/>
            <person name="Becker A."/>
            <person name="Abrahante J.E."/>
            <person name="Garbe J."/>
            <person name="Badalamenti J.P."/>
            <person name="Herman A."/>
            <person name="Mangelson H."/>
            <person name="Liachko I."/>
            <person name="Sullivan S."/>
            <person name="Sone E.D."/>
            <person name="Koren S."/>
            <person name="Silverstein K.A.T."/>
            <person name="Beckman K.B."/>
            <person name="Gohl D.M."/>
        </authorList>
    </citation>
    <scope>NUCLEOTIDE SEQUENCE</scope>
    <source>
        <strain evidence="11">Duluth1</strain>
        <tissue evidence="11">Whole animal</tissue>
    </source>
</reference>
<evidence type="ECO:0000256" key="8">
    <source>
        <dbReference type="SAM" id="MobiDB-lite"/>
    </source>
</evidence>
<feature type="compositionally biased region" description="Basic and acidic residues" evidence="8">
    <location>
        <begin position="838"/>
        <end position="851"/>
    </location>
</feature>
<evidence type="ECO:0000256" key="4">
    <source>
        <dbReference type="ARBA" id="ARBA00023054"/>
    </source>
</evidence>
<feature type="domain" description="Fibrinogen C-terminal" evidence="10">
    <location>
        <begin position="952"/>
        <end position="1174"/>
    </location>
</feature>
<evidence type="ECO:0000259" key="10">
    <source>
        <dbReference type="PROSITE" id="PS51406"/>
    </source>
</evidence>
<dbReference type="SMART" id="SM00186">
    <property type="entry name" value="FBG"/>
    <property type="match status" value="1"/>
</dbReference>
<keyword evidence="3 9" id="KW-0732">Signal</keyword>
<evidence type="ECO:0000313" key="12">
    <source>
        <dbReference type="Proteomes" id="UP000828390"/>
    </source>
</evidence>
<keyword evidence="2" id="KW-0964">Secreted</keyword>
<evidence type="ECO:0000256" key="9">
    <source>
        <dbReference type="SAM" id="SignalP"/>
    </source>
</evidence>
<feature type="compositionally biased region" description="Polar residues" evidence="8">
    <location>
        <begin position="855"/>
        <end position="872"/>
    </location>
</feature>
<feature type="compositionally biased region" description="Polar residues" evidence="8">
    <location>
        <begin position="346"/>
        <end position="364"/>
    </location>
</feature>
<feature type="compositionally biased region" description="Basic and acidic residues" evidence="8">
    <location>
        <begin position="737"/>
        <end position="771"/>
    </location>
</feature>
<name>A0A9D4QXT2_DREPO</name>
<dbReference type="OrthoDB" id="6345539at2759"/>
<feature type="compositionally biased region" description="Polar residues" evidence="8">
    <location>
        <begin position="788"/>
        <end position="804"/>
    </location>
</feature>
<keyword evidence="4 7" id="KW-0175">Coiled coil</keyword>
<evidence type="ECO:0000256" key="5">
    <source>
        <dbReference type="ARBA" id="ARBA00023157"/>
    </source>
</evidence>